<reference evidence="5" key="1">
    <citation type="submission" date="2022-09" db="EMBL/GenBank/DDBJ databases">
        <title>Haloadaptaus new haloarchaeum isolated from saline soil.</title>
        <authorList>
            <person name="Duran-Viseras A."/>
            <person name="Sanchez-Porro C."/>
            <person name="Ventosa A."/>
        </authorList>
    </citation>
    <scope>NUCLEOTIDE SEQUENCE</scope>
    <source>
        <strain evidence="5">F3-133</strain>
    </source>
</reference>
<gene>
    <name evidence="4" type="primary">rpl13</name>
    <name evidence="5" type="ORF">EGH25_01190</name>
</gene>
<dbReference type="HAMAP" id="MF_01366">
    <property type="entry name" value="Ribosomal_uL13"/>
    <property type="match status" value="1"/>
</dbReference>
<dbReference type="InterPro" id="IPR005823">
    <property type="entry name" value="Ribosomal_uL13_bac-type"/>
</dbReference>
<dbReference type="NCBIfam" id="TIGR01077">
    <property type="entry name" value="L13_A_E"/>
    <property type="match status" value="1"/>
</dbReference>
<dbReference type="Gene3D" id="3.90.1180.10">
    <property type="entry name" value="Ribosomal protein L13"/>
    <property type="match status" value="1"/>
</dbReference>
<dbReference type="SUPFAM" id="SSF52161">
    <property type="entry name" value="Ribosomal protein L13"/>
    <property type="match status" value="1"/>
</dbReference>
<keyword evidence="2 4" id="KW-0689">Ribosomal protein</keyword>
<comment type="caution">
    <text evidence="5">The sequence shown here is derived from an EMBL/GenBank/DDBJ whole genome shotgun (WGS) entry which is preliminary data.</text>
</comment>
<dbReference type="PANTHER" id="PTHR11545:SF3">
    <property type="entry name" value="LARGE RIBOSOMAL SUBUNIT PROTEIN UL13"/>
    <property type="match status" value="1"/>
</dbReference>
<dbReference type="AlphaFoldDB" id="A0A9Q4GHN2"/>
<dbReference type="CDD" id="cd00392">
    <property type="entry name" value="Ribosomal_L13"/>
    <property type="match status" value="1"/>
</dbReference>
<dbReference type="GO" id="GO:0006412">
    <property type="term" value="P:translation"/>
    <property type="evidence" value="ECO:0007669"/>
    <property type="project" value="UniProtKB-UniRule"/>
</dbReference>
<comment type="subunit">
    <text evidence="4">Part of the 50S ribosomal subunit.</text>
</comment>
<keyword evidence="3 4" id="KW-0687">Ribonucleoprotein</keyword>
<dbReference type="GO" id="GO:0017148">
    <property type="term" value="P:negative regulation of translation"/>
    <property type="evidence" value="ECO:0007669"/>
    <property type="project" value="TreeGrafter"/>
</dbReference>
<keyword evidence="6" id="KW-1185">Reference proteome</keyword>
<evidence type="ECO:0000313" key="5">
    <source>
        <dbReference type="EMBL" id="MCX2817973.1"/>
    </source>
</evidence>
<protein>
    <recommendedName>
        <fullName evidence="4">Large ribosomal subunit protein uL13</fullName>
    </recommendedName>
</protein>
<dbReference type="GO" id="GO:0003735">
    <property type="term" value="F:structural constituent of ribosome"/>
    <property type="evidence" value="ECO:0007669"/>
    <property type="project" value="UniProtKB-UniRule"/>
</dbReference>
<evidence type="ECO:0000256" key="1">
    <source>
        <dbReference type="ARBA" id="ARBA00006227"/>
    </source>
</evidence>
<dbReference type="EMBL" id="RKLV01000001">
    <property type="protein sequence ID" value="MCX2817973.1"/>
    <property type="molecule type" value="Genomic_DNA"/>
</dbReference>
<dbReference type="Pfam" id="PF00572">
    <property type="entry name" value="Ribosomal_L13"/>
    <property type="match status" value="1"/>
</dbReference>
<dbReference type="GO" id="GO:0022625">
    <property type="term" value="C:cytosolic large ribosomal subunit"/>
    <property type="evidence" value="ECO:0007669"/>
    <property type="project" value="UniProtKB-UniRule"/>
</dbReference>
<comment type="function">
    <text evidence="4">This protein is one of the early assembly proteins of the 50S ribosomal subunit, although it is not seen to bind rRNA by itself. It is important during the early stages of 50S assembly.</text>
</comment>
<dbReference type="GO" id="GO:0003729">
    <property type="term" value="F:mRNA binding"/>
    <property type="evidence" value="ECO:0007669"/>
    <property type="project" value="TreeGrafter"/>
</dbReference>
<accession>A0A9Q4GHN2</accession>
<dbReference type="NCBIfam" id="NF005004">
    <property type="entry name" value="PRK06394.1"/>
    <property type="match status" value="1"/>
</dbReference>
<dbReference type="RefSeq" id="WP_266085539.1">
    <property type="nucleotide sequence ID" value="NZ_RKLV01000001.1"/>
</dbReference>
<dbReference type="Proteomes" id="UP001149411">
    <property type="component" value="Unassembled WGS sequence"/>
</dbReference>
<dbReference type="InterPro" id="IPR036899">
    <property type="entry name" value="Ribosomal_uL13_sf"/>
</dbReference>
<comment type="similarity">
    <text evidence="1 4">Belongs to the universal ribosomal protein uL13 family.</text>
</comment>
<name>A0A9Q4GHN2_9EURY</name>
<evidence type="ECO:0000256" key="4">
    <source>
        <dbReference type="HAMAP-Rule" id="MF_01366"/>
    </source>
</evidence>
<proteinExistence type="inferred from homology"/>
<evidence type="ECO:0000313" key="6">
    <source>
        <dbReference type="Proteomes" id="UP001149411"/>
    </source>
</evidence>
<organism evidence="5 6">
    <name type="scientific">Halorutilus salinus</name>
    <dbReference type="NCBI Taxonomy" id="2487751"/>
    <lineage>
        <taxon>Archaea</taxon>
        <taxon>Methanobacteriati</taxon>
        <taxon>Methanobacteriota</taxon>
        <taxon>Stenosarchaea group</taxon>
        <taxon>Halobacteria</taxon>
        <taxon>Halorutilales</taxon>
        <taxon>Halorutilaceae</taxon>
        <taxon>Halorutilus</taxon>
    </lineage>
</organism>
<dbReference type="PIRSF" id="PIRSF002181">
    <property type="entry name" value="Ribosomal_L13"/>
    <property type="match status" value="1"/>
</dbReference>
<dbReference type="InterPro" id="IPR005822">
    <property type="entry name" value="Ribosomal_uL13"/>
</dbReference>
<evidence type="ECO:0000256" key="3">
    <source>
        <dbReference type="ARBA" id="ARBA00023274"/>
    </source>
</evidence>
<dbReference type="InterPro" id="IPR005755">
    <property type="entry name" value="Ribosomal_uL13_euk/arc"/>
</dbReference>
<sequence length="150" mass="16530">MKGEPDFDADEAMLIDSEGAVLGRLASTLASESLDGEKIVIVNTENIVVSGEKSEVVDDYRGKVERSVDRGPFHPRRPEGVANRAVRGMLPYKKQRGKDALSRVRFYVGVPAEYDDEDFEKPDKVLDDIGRGGYVTLGEISEKIGANVTW</sequence>
<dbReference type="PANTHER" id="PTHR11545">
    <property type="entry name" value="RIBOSOMAL PROTEIN L13"/>
    <property type="match status" value="1"/>
</dbReference>
<evidence type="ECO:0000256" key="2">
    <source>
        <dbReference type="ARBA" id="ARBA00022980"/>
    </source>
</evidence>